<keyword evidence="3" id="KW-0862">Zinc</keyword>
<dbReference type="SUPFAM" id="SSF55620">
    <property type="entry name" value="Tetrahydrobiopterin biosynthesis enzymes-like"/>
    <property type="match status" value="1"/>
</dbReference>
<comment type="cofactor">
    <cofactor evidence="1">
        <name>Zn(2+)</name>
        <dbReference type="ChEBI" id="CHEBI:29105"/>
    </cofactor>
</comment>
<name>A0A520KRT9_METT2</name>
<protein>
    <submittedName>
        <fullName evidence="5">6-carboxytetrahydropterin synthase</fullName>
    </submittedName>
</protein>
<gene>
    <name evidence="5" type="ORF">EF806_03740</name>
</gene>
<dbReference type="Proteomes" id="UP000317158">
    <property type="component" value="Unassembled WGS sequence"/>
</dbReference>
<dbReference type="Gene3D" id="3.30.479.10">
    <property type="entry name" value="6-pyruvoyl tetrahydropterin synthase/QueD"/>
    <property type="match status" value="2"/>
</dbReference>
<evidence type="ECO:0000313" key="6">
    <source>
        <dbReference type="Proteomes" id="UP000317158"/>
    </source>
</evidence>
<proteinExistence type="predicted"/>
<dbReference type="InterPro" id="IPR038418">
    <property type="entry name" value="6-PTP_synth/QueD_sf"/>
</dbReference>
<dbReference type="EMBL" id="RXIF01000006">
    <property type="protein sequence ID" value="RZN64467.1"/>
    <property type="molecule type" value="Genomic_DNA"/>
</dbReference>
<dbReference type="InterPro" id="IPR007115">
    <property type="entry name" value="6-PTP_synth/QueD"/>
</dbReference>
<evidence type="ECO:0000256" key="3">
    <source>
        <dbReference type="ARBA" id="ARBA00022833"/>
    </source>
</evidence>
<evidence type="ECO:0000256" key="4">
    <source>
        <dbReference type="ARBA" id="ARBA00023239"/>
    </source>
</evidence>
<dbReference type="GO" id="GO:0046872">
    <property type="term" value="F:metal ion binding"/>
    <property type="evidence" value="ECO:0007669"/>
    <property type="project" value="UniProtKB-KW"/>
</dbReference>
<dbReference type="Pfam" id="PF01242">
    <property type="entry name" value="PTPS"/>
    <property type="match status" value="1"/>
</dbReference>
<evidence type="ECO:0000256" key="2">
    <source>
        <dbReference type="ARBA" id="ARBA00022723"/>
    </source>
</evidence>
<keyword evidence="4" id="KW-0456">Lyase</keyword>
<evidence type="ECO:0000256" key="1">
    <source>
        <dbReference type="ARBA" id="ARBA00001947"/>
    </source>
</evidence>
<dbReference type="AlphaFoldDB" id="A0A520KRT9"/>
<keyword evidence="2" id="KW-0479">Metal-binding</keyword>
<comment type="caution">
    <text evidence="5">The sequence shown here is derived from an EMBL/GenBank/DDBJ whole genome shotgun (WGS) entry which is preliminary data.</text>
</comment>
<reference evidence="5 6" key="1">
    <citation type="journal article" date="2019" name="Nat. Microbiol.">
        <title>Wide diversity of methane and short-chain alkane metabolisms in uncultured archaea.</title>
        <authorList>
            <person name="Borrel G."/>
            <person name="Adam P.S."/>
            <person name="McKay L.J."/>
            <person name="Chen L.X."/>
            <person name="Sierra-Garcia I.N."/>
            <person name="Sieber C.M."/>
            <person name="Letourneur Q."/>
            <person name="Ghozlane A."/>
            <person name="Andersen G.L."/>
            <person name="Li W.J."/>
            <person name="Hallam S.J."/>
            <person name="Muyzer G."/>
            <person name="de Oliveira V.M."/>
            <person name="Inskeep W.P."/>
            <person name="Banfield J.F."/>
            <person name="Gribaldo S."/>
        </authorList>
    </citation>
    <scope>NUCLEOTIDE SEQUENCE [LARGE SCALE GENOMIC DNA]</scope>
    <source>
        <strain evidence="5">NM1a</strain>
    </source>
</reference>
<dbReference type="GO" id="GO:0070497">
    <property type="term" value="F:6-carboxytetrahydropterin synthase activity"/>
    <property type="evidence" value="ECO:0007669"/>
    <property type="project" value="TreeGrafter"/>
</dbReference>
<dbReference type="PANTHER" id="PTHR12589:SF7">
    <property type="entry name" value="6-PYRUVOYL TETRAHYDROBIOPTERIN SYNTHASE"/>
    <property type="match status" value="1"/>
</dbReference>
<sequence>MRVYKEIYVNMAHRILNYKGKCENVHGHDVRVQVWISGEKDKDSGLLIDFSEIEDIVNEFDHSIVLNKRDDLAHHIKTKLILIDGEPTCENLSELIFTKLESLRRKNPSLEVEKVRVWENPRSYAEFYKREEAKYL</sequence>
<organism evidence="5 6">
    <name type="scientific">Methanoliparum thermophilum</name>
    <dbReference type="NCBI Taxonomy" id="2491083"/>
    <lineage>
        <taxon>Archaea</taxon>
        <taxon>Methanobacteriati</taxon>
        <taxon>Methanobacteriota</taxon>
        <taxon>Candidatus Methanoliparia</taxon>
        <taxon>Candidatus Methanoliparales</taxon>
        <taxon>Candidatus Methanoliparaceae</taxon>
        <taxon>Candidatus Methanoliparum</taxon>
    </lineage>
</organism>
<accession>A0A520KRT9</accession>
<evidence type="ECO:0000313" key="5">
    <source>
        <dbReference type="EMBL" id="RZN64467.1"/>
    </source>
</evidence>
<dbReference type="PANTHER" id="PTHR12589">
    <property type="entry name" value="PYRUVOYL TETRAHYDROBIOPTERIN SYNTHASE"/>
    <property type="match status" value="1"/>
</dbReference>